<evidence type="ECO:0000256" key="1">
    <source>
        <dbReference type="ARBA" id="ARBA00004322"/>
    </source>
</evidence>
<dbReference type="InterPro" id="IPR047192">
    <property type="entry name" value="Euk_RPA1_DBD_C"/>
</dbReference>
<dbReference type="PANTHER" id="PTHR47165:SF4">
    <property type="entry name" value="OS03G0429900 PROTEIN"/>
    <property type="match status" value="1"/>
</dbReference>
<dbReference type="FunFam" id="2.40.50.140:FF:000041">
    <property type="entry name" value="Replication protein A subunit"/>
    <property type="match status" value="1"/>
</dbReference>
<keyword evidence="6 9" id="KW-0862">Zinc</keyword>
<evidence type="ECO:0000256" key="7">
    <source>
        <dbReference type="ARBA" id="ARBA00023125"/>
    </source>
</evidence>
<dbReference type="InterPro" id="IPR004365">
    <property type="entry name" value="NA-bd_OB_tRNA"/>
</dbReference>
<feature type="domain" description="Replication protein A OB" evidence="14">
    <location>
        <begin position="295"/>
        <end position="391"/>
    </location>
</feature>
<feature type="region of interest" description="Disordered" evidence="10">
    <location>
        <begin position="106"/>
        <end position="175"/>
    </location>
</feature>
<dbReference type="FunFam" id="2.40.50.140:FF:000064">
    <property type="entry name" value="Replication protein A subunit"/>
    <property type="match status" value="1"/>
</dbReference>
<dbReference type="InterPro" id="IPR007199">
    <property type="entry name" value="Rep_factor-A_N"/>
</dbReference>
<dbReference type="PANTHER" id="PTHR47165">
    <property type="entry name" value="OS03G0429900 PROTEIN"/>
    <property type="match status" value="1"/>
</dbReference>
<dbReference type="EMBL" id="JAINUG010000232">
    <property type="protein sequence ID" value="KAJ8386220.1"/>
    <property type="molecule type" value="Genomic_DNA"/>
</dbReference>
<dbReference type="GO" id="GO:0003677">
    <property type="term" value="F:DNA binding"/>
    <property type="evidence" value="ECO:0007669"/>
    <property type="project" value="UniProtKB-KW"/>
</dbReference>
<dbReference type="CDD" id="cd04474">
    <property type="entry name" value="RPA1_DBD_A"/>
    <property type="match status" value="1"/>
</dbReference>
<comment type="subunit">
    <text evidence="9">Component of the heterotrimeric canonical replication protein A complex (RPA).</text>
</comment>
<proteinExistence type="inferred from homology"/>
<dbReference type="GO" id="GO:0006260">
    <property type="term" value="P:DNA replication"/>
    <property type="evidence" value="ECO:0007669"/>
    <property type="project" value="UniProtKB-KW"/>
</dbReference>
<evidence type="ECO:0000259" key="11">
    <source>
        <dbReference type="Pfam" id="PF01336"/>
    </source>
</evidence>
<feature type="compositionally biased region" description="Basic and acidic residues" evidence="10">
    <location>
        <begin position="141"/>
        <end position="158"/>
    </location>
</feature>
<reference evidence="15" key="1">
    <citation type="journal article" date="2023" name="Science">
        <title>Genome structures resolve the early diversification of teleost fishes.</title>
        <authorList>
            <person name="Parey E."/>
            <person name="Louis A."/>
            <person name="Montfort J."/>
            <person name="Bouchez O."/>
            <person name="Roques C."/>
            <person name="Iampietro C."/>
            <person name="Lluch J."/>
            <person name="Castinel A."/>
            <person name="Donnadieu C."/>
            <person name="Desvignes T."/>
            <person name="Floi Bucao C."/>
            <person name="Jouanno E."/>
            <person name="Wen M."/>
            <person name="Mejri S."/>
            <person name="Dirks R."/>
            <person name="Jansen H."/>
            <person name="Henkel C."/>
            <person name="Chen W.J."/>
            <person name="Zahm M."/>
            <person name="Cabau C."/>
            <person name="Klopp C."/>
            <person name="Thompson A.W."/>
            <person name="Robinson-Rechavi M."/>
            <person name="Braasch I."/>
            <person name="Lecointre G."/>
            <person name="Bobe J."/>
            <person name="Postlethwait J.H."/>
            <person name="Berthelot C."/>
            <person name="Roest Crollius H."/>
            <person name="Guiguen Y."/>
        </authorList>
    </citation>
    <scope>NUCLEOTIDE SEQUENCE</scope>
    <source>
        <strain evidence="15">NC1722</strain>
    </source>
</reference>
<dbReference type="InterPro" id="IPR004591">
    <property type="entry name" value="Rfa1"/>
</dbReference>
<organism evidence="15 16">
    <name type="scientific">Aldrovandia affinis</name>
    <dbReference type="NCBI Taxonomy" id="143900"/>
    <lineage>
        <taxon>Eukaryota</taxon>
        <taxon>Metazoa</taxon>
        <taxon>Chordata</taxon>
        <taxon>Craniata</taxon>
        <taxon>Vertebrata</taxon>
        <taxon>Euteleostomi</taxon>
        <taxon>Actinopterygii</taxon>
        <taxon>Neopterygii</taxon>
        <taxon>Teleostei</taxon>
        <taxon>Notacanthiformes</taxon>
        <taxon>Halosauridae</taxon>
        <taxon>Aldrovandia</taxon>
    </lineage>
</organism>
<feature type="domain" description="Replication factor A C-terminal" evidence="13">
    <location>
        <begin position="450"/>
        <end position="595"/>
    </location>
</feature>
<evidence type="ECO:0000259" key="14">
    <source>
        <dbReference type="Pfam" id="PF16900"/>
    </source>
</evidence>
<dbReference type="AlphaFoldDB" id="A0AAD7W7G8"/>
<evidence type="ECO:0000259" key="13">
    <source>
        <dbReference type="Pfam" id="PF08646"/>
    </source>
</evidence>
<comment type="similarity">
    <text evidence="2 9">Belongs to the replication factor A protein 1 family.</text>
</comment>
<dbReference type="GO" id="GO:0008270">
    <property type="term" value="F:zinc ion binding"/>
    <property type="evidence" value="ECO:0007669"/>
    <property type="project" value="UniProtKB-KW"/>
</dbReference>
<protein>
    <recommendedName>
        <fullName evidence="9">Replication protein A subunit</fullName>
    </recommendedName>
</protein>
<evidence type="ECO:0000313" key="16">
    <source>
        <dbReference type="Proteomes" id="UP001221898"/>
    </source>
</evidence>
<gene>
    <name evidence="15" type="ORF">AAFF_G00175400</name>
</gene>
<evidence type="ECO:0000256" key="5">
    <source>
        <dbReference type="ARBA" id="ARBA00022771"/>
    </source>
</evidence>
<evidence type="ECO:0000256" key="10">
    <source>
        <dbReference type="SAM" id="MobiDB-lite"/>
    </source>
</evidence>
<comment type="subcellular location">
    <subcellularLocation>
        <location evidence="1">Nucleus</location>
        <location evidence="1">PML body</location>
    </subcellularLocation>
</comment>
<dbReference type="InterPro" id="IPR031657">
    <property type="entry name" value="REPA_OB_2"/>
</dbReference>
<dbReference type="Proteomes" id="UP001221898">
    <property type="component" value="Unassembled WGS sequence"/>
</dbReference>
<keyword evidence="7 9" id="KW-0238">DNA-binding</keyword>
<evidence type="ECO:0000256" key="6">
    <source>
        <dbReference type="ARBA" id="ARBA00022833"/>
    </source>
</evidence>
<dbReference type="NCBIfam" id="TIGR00617">
    <property type="entry name" value="rpa1"/>
    <property type="match status" value="1"/>
</dbReference>
<dbReference type="Gene3D" id="2.40.50.140">
    <property type="entry name" value="Nucleic acid-binding proteins"/>
    <property type="match status" value="4"/>
</dbReference>
<evidence type="ECO:0000313" key="15">
    <source>
        <dbReference type="EMBL" id="KAJ8386220.1"/>
    </source>
</evidence>
<dbReference type="GO" id="GO:0016605">
    <property type="term" value="C:PML body"/>
    <property type="evidence" value="ECO:0007669"/>
    <property type="project" value="UniProtKB-SubCell"/>
</dbReference>
<comment type="caution">
    <text evidence="15">The sequence shown here is derived from an EMBL/GenBank/DDBJ whole genome shotgun (WGS) entry which is preliminary data.</text>
</comment>
<keyword evidence="5 9" id="KW-0863">Zinc-finger</keyword>
<evidence type="ECO:0000256" key="3">
    <source>
        <dbReference type="ARBA" id="ARBA00022705"/>
    </source>
</evidence>
<evidence type="ECO:0000259" key="12">
    <source>
        <dbReference type="Pfam" id="PF04057"/>
    </source>
</evidence>
<dbReference type="CDD" id="cd04477">
    <property type="entry name" value="RPA1N"/>
    <property type="match status" value="1"/>
</dbReference>
<sequence>MSGKLTGGAIEAFTKGAAVPDPLLQVVNIRKIDGGNGPARFRLMMSDGLYTMSSFMLSTQLNPLAEENTLAPNCICHVKKSVTNTLKDGRRVVIILDMEVVKSAEDVGGKIGDPPPYVEGQTKSTAPPAPNPLAQPLQSRNGHDGASGHRGPSRDFGKKAMPTLPSTPGGSSKVVPIASLNPYQSKWTIRARVTNKSSIRTWSNSRGDGKLFSMEIVDETGEIRVTAFTQEVDKFFTLVEVGKVYYISKGTLKMANKQYTSLKNDYEMTLNGETTIIPCDDCQDVPVLQCDFVSIADLESRDKDAIVDVIGVCKSVDEVSRITTKSNREISKRAVNLMDMSGKVIAMTLWGEEAEKFDGSGQPILAVKGARLSDFGGRSLSTLFSSTVMINPDIPEAFKLRGWYDKEGHALEGQSMTELKGGGGGGGHSNWKTLADIKAEHLGHGEKADYFSCVATIVYLRKENCMYQACPTQDCNKKVVDQHNGMYRCEKCDREFPNFKYRLILSVNVADSGDNQWLTCFQESAESILGHDADYLGKLKETSEASFEEIFQKANFNTYNFRVRVKLETYNDESRIKATALELQPVDHTEYSRRLITNIRKLAAQ</sequence>
<keyword evidence="4 9" id="KW-0479">Metal-binding</keyword>
<keyword evidence="16" id="KW-1185">Reference proteome</keyword>
<evidence type="ECO:0000256" key="4">
    <source>
        <dbReference type="ARBA" id="ARBA00022723"/>
    </source>
</evidence>
<evidence type="ECO:0000256" key="2">
    <source>
        <dbReference type="ARBA" id="ARBA00005690"/>
    </source>
</evidence>
<dbReference type="Pfam" id="PF16900">
    <property type="entry name" value="REPA_OB_2"/>
    <property type="match status" value="1"/>
</dbReference>
<dbReference type="Pfam" id="PF01336">
    <property type="entry name" value="tRNA_anti-codon"/>
    <property type="match status" value="1"/>
</dbReference>
<dbReference type="SUPFAM" id="SSF50249">
    <property type="entry name" value="Nucleic acid-binding proteins"/>
    <property type="match status" value="4"/>
</dbReference>
<evidence type="ECO:0000256" key="9">
    <source>
        <dbReference type="RuleBase" id="RU364130"/>
    </source>
</evidence>
<dbReference type="CDD" id="cd04476">
    <property type="entry name" value="RPA1_DBD_C"/>
    <property type="match status" value="1"/>
</dbReference>
<dbReference type="FunFam" id="2.40.50.140:FF:000090">
    <property type="entry name" value="Replication protein A subunit"/>
    <property type="match status" value="1"/>
</dbReference>
<dbReference type="InterPro" id="IPR013955">
    <property type="entry name" value="Rep_factor-A_C"/>
</dbReference>
<dbReference type="Pfam" id="PF08646">
    <property type="entry name" value="Rep_fac-A_C"/>
    <property type="match status" value="1"/>
</dbReference>
<comment type="function">
    <text evidence="9">As part of the heterotrimeric replication protein A complex (RPA/RP-A), binds and stabilizes single-stranded DNA intermediates, that form during DNA replication or upon DNA stress. It prevents their reannealing and in parallel, recruits and activates different proteins and complexes involved in DNA metabolism. Thereby, it plays an essential role both in DNA replication and the cellular response to DNA damage.</text>
</comment>
<keyword evidence="8 9" id="KW-0539">Nucleus</keyword>
<name>A0AAD7W7G8_9TELE</name>
<dbReference type="CDD" id="cd04475">
    <property type="entry name" value="RPA1_DBD_B"/>
    <property type="match status" value="1"/>
</dbReference>
<feature type="domain" description="Replication factor-A protein 1 N-terminal" evidence="12">
    <location>
        <begin position="5"/>
        <end position="103"/>
    </location>
</feature>
<dbReference type="GO" id="GO:0006310">
    <property type="term" value="P:DNA recombination"/>
    <property type="evidence" value="ECO:0007669"/>
    <property type="project" value="InterPro"/>
</dbReference>
<keyword evidence="3 9" id="KW-0235">DNA replication</keyword>
<feature type="domain" description="OB" evidence="11">
    <location>
        <begin position="187"/>
        <end position="269"/>
    </location>
</feature>
<dbReference type="InterPro" id="IPR012340">
    <property type="entry name" value="NA-bd_OB-fold"/>
</dbReference>
<evidence type="ECO:0000256" key="8">
    <source>
        <dbReference type="ARBA" id="ARBA00023242"/>
    </source>
</evidence>
<accession>A0AAD7W7G8</accession>
<dbReference type="Pfam" id="PF04057">
    <property type="entry name" value="Rep-A_N"/>
    <property type="match status" value="1"/>
</dbReference>
<dbReference type="FunFam" id="2.40.50.140:FF:000117">
    <property type="entry name" value="Replication protein A subunit"/>
    <property type="match status" value="1"/>
</dbReference>
<dbReference type="GO" id="GO:0006281">
    <property type="term" value="P:DNA repair"/>
    <property type="evidence" value="ECO:0007669"/>
    <property type="project" value="InterPro"/>
</dbReference>